<proteinExistence type="predicted"/>
<dbReference type="EMBL" id="BGZK01001248">
    <property type="protein sequence ID" value="GBP75440.1"/>
    <property type="molecule type" value="Genomic_DNA"/>
</dbReference>
<comment type="caution">
    <text evidence="2">The sequence shown here is derived from an EMBL/GenBank/DDBJ whole genome shotgun (WGS) entry which is preliminary data.</text>
</comment>
<evidence type="ECO:0000313" key="2">
    <source>
        <dbReference type="EMBL" id="GBP75440.1"/>
    </source>
</evidence>
<organism evidence="2 3">
    <name type="scientific">Eumeta variegata</name>
    <name type="common">Bagworm moth</name>
    <name type="synonym">Eumeta japonica</name>
    <dbReference type="NCBI Taxonomy" id="151549"/>
    <lineage>
        <taxon>Eukaryota</taxon>
        <taxon>Metazoa</taxon>
        <taxon>Ecdysozoa</taxon>
        <taxon>Arthropoda</taxon>
        <taxon>Hexapoda</taxon>
        <taxon>Insecta</taxon>
        <taxon>Pterygota</taxon>
        <taxon>Neoptera</taxon>
        <taxon>Endopterygota</taxon>
        <taxon>Lepidoptera</taxon>
        <taxon>Glossata</taxon>
        <taxon>Ditrysia</taxon>
        <taxon>Tineoidea</taxon>
        <taxon>Psychidae</taxon>
        <taxon>Oiketicinae</taxon>
        <taxon>Eumeta</taxon>
    </lineage>
</organism>
<gene>
    <name evidence="2" type="ORF">EVAR_54533_1</name>
</gene>
<dbReference type="Proteomes" id="UP000299102">
    <property type="component" value="Unassembled WGS sequence"/>
</dbReference>
<accession>A0A4C1YK56</accession>
<reference evidence="2 3" key="1">
    <citation type="journal article" date="2019" name="Commun. Biol.">
        <title>The bagworm genome reveals a unique fibroin gene that provides high tensile strength.</title>
        <authorList>
            <person name="Kono N."/>
            <person name="Nakamura H."/>
            <person name="Ohtoshi R."/>
            <person name="Tomita M."/>
            <person name="Numata K."/>
            <person name="Arakawa K."/>
        </authorList>
    </citation>
    <scope>NUCLEOTIDE SEQUENCE [LARGE SCALE GENOMIC DNA]</scope>
</reference>
<dbReference type="AlphaFoldDB" id="A0A4C1YK56"/>
<sequence>MWTCTACPPLATPWRRRHRPTERLGLAKVHERRSRGSCGRDPAPQTGKKSCTERDLRAVINYSTSRFVDVRSSGGAADDVADDDVVQGPTDALMRAV</sequence>
<keyword evidence="3" id="KW-1185">Reference proteome</keyword>
<evidence type="ECO:0000313" key="3">
    <source>
        <dbReference type="Proteomes" id="UP000299102"/>
    </source>
</evidence>
<protein>
    <submittedName>
        <fullName evidence="2">Uncharacterized protein</fullName>
    </submittedName>
</protein>
<name>A0A4C1YK56_EUMVA</name>
<evidence type="ECO:0000256" key="1">
    <source>
        <dbReference type="SAM" id="MobiDB-lite"/>
    </source>
</evidence>
<feature type="region of interest" description="Disordered" evidence="1">
    <location>
        <begin position="19"/>
        <end position="51"/>
    </location>
</feature>